<dbReference type="NCBIfam" id="NF040785">
    <property type="entry name" value="CD3324_fam"/>
    <property type="match status" value="1"/>
</dbReference>
<dbReference type="Gene3D" id="1.10.10.60">
    <property type="entry name" value="Homeodomain-like"/>
    <property type="match status" value="1"/>
</dbReference>
<gene>
    <name evidence="1" type="ORF">DXA38_05055</name>
</gene>
<dbReference type="OrthoDB" id="9800398at2"/>
<evidence type="ECO:0008006" key="3">
    <source>
        <dbReference type="Google" id="ProtNLM"/>
    </source>
</evidence>
<comment type="caution">
    <text evidence="1">The sequence shown here is derived from an EMBL/GenBank/DDBJ whole genome shotgun (WGS) entry which is preliminary data.</text>
</comment>
<sequence length="86" mass="10114">MKYVNAHTVLPERLVEELQNYVQAGYIYIPAAGKKKRWGKRSGYRKELQLRNESIRQRYVSGCTIDELSSQYALSHHAIKKIIYQK</sequence>
<dbReference type="InterPro" id="IPR049739">
    <property type="entry name" value="YraL-like"/>
</dbReference>
<organism evidence="1 2">
    <name type="scientific">Clostridium innocuum</name>
    <dbReference type="NCBI Taxonomy" id="1522"/>
    <lineage>
        <taxon>Bacteria</taxon>
        <taxon>Bacillati</taxon>
        <taxon>Bacillota</taxon>
        <taxon>Clostridia</taxon>
        <taxon>Eubacteriales</taxon>
        <taxon>Clostridiaceae</taxon>
        <taxon>Clostridium</taxon>
    </lineage>
</organism>
<dbReference type="RefSeq" id="WP_117442254.1">
    <property type="nucleotide sequence ID" value="NZ_JAJFEN010000075.1"/>
</dbReference>
<dbReference type="Proteomes" id="UP000260025">
    <property type="component" value="Unassembled WGS sequence"/>
</dbReference>
<reference evidence="1 2" key="1">
    <citation type="submission" date="2018-08" db="EMBL/GenBank/DDBJ databases">
        <title>A genome reference for cultivated species of the human gut microbiota.</title>
        <authorList>
            <person name="Zou Y."/>
            <person name="Xue W."/>
            <person name="Luo G."/>
        </authorList>
    </citation>
    <scope>NUCLEOTIDE SEQUENCE [LARGE SCALE GENOMIC DNA]</scope>
    <source>
        <strain evidence="1 2">OF01-2LB</strain>
    </source>
</reference>
<dbReference type="PANTHER" id="PTHR37812">
    <property type="entry name" value="MU-LIKE PROPHAGE FLUMU PROTEIN C"/>
    <property type="match status" value="1"/>
</dbReference>
<dbReference type="PANTHER" id="PTHR37812:SF1">
    <property type="entry name" value="MU-LIKE PROPHAGE FLUMU PROTEIN C"/>
    <property type="match status" value="1"/>
</dbReference>
<dbReference type="InterPro" id="IPR052411">
    <property type="entry name" value="c-mor_Regulatory_Protein"/>
</dbReference>
<dbReference type="AlphaFoldDB" id="A0A3E2W113"/>
<evidence type="ECO:0000313" key="1">
    <source>
        <dbReference type="EMBL" id="RGC17212.1"/>
    </source>
</evidence>
<accession>A0A3E2W113</accession>
<dbReference type="InterPro" id="IPR009057">
    <property type="entry name" value="Homeodomain-like_sf"/>
</dbReference>
<protein>
    <recommendedName>
        <fullName evidence="3">Mor transcription activator domain-containing protein</fullName>
    </recommendedName>
</protein>
<proteinExistence type="predicted"/>
<evidence type="ECO:0000313" key="2">
    <source>
        <dbReference type="Proteomes" id="UP000260025"/>
    </source>
</evidence>
<name>A0A3E2W113_CLOIN</name>
<dbReference type="SUPFAM" id="SSF46689">
    <property type="entry name" value="Homeodomain-like"/>
    <property type="match status" value="1"/>
</dbReference>
<dbReference type="EMBL" id="QVEV01000005">
    <property type="protein sequence ID" value="RGC17212.1"/>
    <property type="molecule type" value="Genomic_DNA"/>
</dbReference>